<protein>
    <submittedName>
        <fullName evidence="1">DUF1178 family protein</fullName>
    </submittedName>
</protein>
<gene>
    <name evidence="1" type="ORF">G8E03_04085</name>
</gene>
<dbReference type="EMBL" id="CP049811">
    <property type="protein sequence ID" value="QIK40012.1"/>
    <property type="molecule type" value="Genomic_DNA"/>
</dbReference>
<evidence type="ECO:0000313" key="1">
    <source>
        <dbReference type="EMBL" id="QIK40012.1"/>
    </source>
</evidence>
<dbReference type="Pfam" id="PF06676">
    <property type="entry name" value="DUF1178"/>
    <property type="match status" value="1"/>
</dbReference>
<dbReference type="PIRSF" id="PIRSF032131">
    <property type="entry name" value="UCP032131"/>
    <property type="match status" value="1"/>
</dbReference>
<keyword evidence="2" id="KW-1185">Reference proteome</keyword>
<dbReference type="RefSeq" id="WP_166188957.1">
    <property type="nucleotide sequence ID" value="NZ_CP049811.1"/>
</dbReference>
<organism evidence="1 2">
    <name type="scientific">Pontivivens nitratireducens</name>
    <dbReference type="NCBI Taxonomy" id="2758038"/>
    <lineage>
        <taxon>Bacteria</taxon>
        <taxon>Pseudomonadati</taxon>
        <taxon>Pseudomonadota</taxon>
        <taxon>Alphaproteobacteria</taxon>
        <taxon>Rhodobacterales</taxon>
        <taxon>Paracoccaceae</taxon>
        <taxon>Pontivivens</taxon>
    </lineage>
</organism>
<accession>A0A6G7VJ98</accession>
<dbReference type="KEGG" id="mon:G8E03_04085"/>
<dbReference type="AlphaFoldDB" id="A0A6G7VJ98"/>
<dbReference type="InterPro" id="IPR009562">
    <property type="entry name" value="DUF1178"/>
</dbReference>
<name>A0A6G7VJ98_9RHOB</name>
<sequence>MIRYTLKCSAGHRFESWFADSGTYDRLAGAGHVSCAICGDDDVVKAMMAPRVSAAEEESAPLTANRSPAEIALRALREKVEAESDYVGKTFASEARRIHDGESDERPIWGEATQAEAKALIDDGIPVAPLPFGPRKTH</sequence>
<evidence type="ECO:0000313" key="2">
    <source>
        <dbReference type="Proteomes" id="UP000500791"/>
    </source>
</evidence>
<proteinExistence type="predicted"/>
<reference evidence="1 2" key="1">
    <citation type="submission" date="2020-03" db="EMBL/GenBank/DDBJ databases">
        <title>Complete genome sequence of Monaibacterium sp. ALG8 with diverse plasmids.</title>
        <authorList>
            <person name="Sun C."/>
        </authorList>
    </citation>
    <scope>NUCLEOTIDE SEQUENCE [LARGE SCALE GENOMIC DNA]</scope>
    <source>
        <strain evidence="1 2">ALG8</strain>
    </source>
</reference>
<dbReference type="Proteomes" id="UP000500791">
    <property type="component" value="Chromosome"/>
</dbReference>